<gene>
    <name evidence="4" type="ORF">VN97_g8241</name>
</gene>
<accession>A0AAI9TDJ2</accession>
<sequence>MSLFGAGASSASAGQTNTTGDISKDVALNTPPEDGISDLRFSPTSEHLAVASWDKKVRIYEINDQGQSEGKALFEHEAPVLNCCWSPVSPRYFSLTT</sequence>
<reference evidence="4" key="1">
    <citation type="submission" date="2015-06" db="EMBL/GenBank/DDBJ databases">
        <authorList>
            <person name="Nguyen H."/>
        </authorList>
    </citation>
    <scope>NUCLEOTIDE SEQUENCE</scope>
    <source>
        <strain evidence="4">DAOM 180753</strain>
    </source>
</reference>
<evidence type="ECO:0000256" key="2">
    <source>
        <dbReference type="ARBA" id="ARBA00022737"/>
    </source>
</evidence>
<evidence type="ECO:0000256" key="1">
    <source>
        <dbReference type="ARBA" id="ARBA00022574"/>
    </source>
</evidence>
<dbReference type="AlphaFoldDB" id="A0AAI9TDJ2"/>
<dbReference type="Pfam" id="PF00400">
    <property type="entry name" value="WD40"/>
    <property type="match status" value="1"/>
</dbReference>
<comment type="caution">
    <text evidence="4">The sequence shown here is derived from an EMBL/GenBank/DDBJ whole genome shotgun (WGS) entry which is preliminary data.</text>
</comment>
<dbReference type="Proteomes" id="UP001227192">
    <property type="component" value="Unassembled WGS sequence"/>
</dbReference>
<feature type="region of interest" description="Disordered" evidence="3">
    <location>
        <begin position="1"/>
        <end position="40"/>
    </location>
</feature>
<proteinExistence type="predicted"/>
<reference evidence="4" key="2">
    <citation type="journal article" date="2016" name="Fungal Biol.">
        <title>Ochratoxin A production by Penicillium thymicola.</title>
        <authorList>
            <person name="Nguyen H.D.T."/>
            <person name="McMullin D.R."/>
            <person name="Ponomareva E."/>
            <person name="Riley R."/>
            <person name="Pomraning K.R."/>
            <person name="Baker S.E."/>
            <person name="Seifert K.A."/>
        </authorList>
    </citation>
    <scope>NUCLEOTIDE SEQUENCE</scope>
    <source>
        <strain evidence="4">DAOM 180753</strain>
    </source>
</reference>
<evidence type="ECO:0000313" key="4">
    <source>
        <dbReference type="EMBL" id="KAJ9485117.1"/>
    </source>
</evidence>
<dbReference type="EMBL" id="LACB01000285">
    <property type="protein sequence ID" value="KAJ9485117.1"/>
    <property type="molecule type" value="Genomic_DNA"/>
</dbReference>
<evidence type="ECO:0000256" key="3">
    <source>
        <dbReference type="SAM" id="MobiDB-lite"/>
    </source>
</evidence>
<keyword evidence="2" id="KW-0677">Repeat</keyword>
<feature type="non-terminal residue" evidence="4">
    <location>
        <position position="97"/>
    </location>
</feature>
<keyword evidence="5" id="KW-1185">Reference proteome</keyword>
<dbReference type="InterPro" id="IPR036322">
    <property type="entry name" value="WD40_repeat_dom_sf"/>
</dbReference>
<dbReference type="SUPFAM" id="SSF50978">
    <property type="entry name" value="WD40 repeat-like"/>
    <property type="match status" value="1"/>
</dbReference>
<protein>
    <submittedName>
        <fullName evidence="4">Uncharacterized protein</fullName>
    </submittedName>
</protein>
<keyword evidence="1" id="KW-0853">WD repeat</keyword>
<organism evidence="4 5">
    <name type="scientific">Penicillium thymicola</name>
    <dbReference type="NCBI Taxonomy" id="293382"/>
    <lineage>
        <taxon>Eukaryota</taxon>
        <taxon>Fungi</taxon>
        <taxon>Dikarya</taxon>
        <taxon>Ascomycota</taxon>
        <taxon>Pezizomycotina</taxon>
        <taxon>Eurotiomycetes</taxon>
        <taxon>Eurotiomycetidae</taxon>
        <taxon>Eurotiales</taxon>
        <taxon>Aspergillaceae</taxon>
        <taxon>Penicillium</taxon>
    </lineage>
</organism>
<dbReference type="Gene3D" id="2.130.10.10">
    <property type="entry name" value="YVTN repeat-like/Quinoprotein amine dehydrogenase"/>
    <property type="match status" value="1"/>
</dbReference>
<evidence type="ECO:0000313" key="5">
    <source>
        <dbReference type="Proteomes" id="UP001227192"/>
    </source>
</evidence>
<name>A0AAI9TDJ2_PENTH</name>
<dbReference type="SMART" id="SM00320">
    <property type="entry name" value="WD40"/>
    <property type="match status" value="1"/>
</dbReference>
<dbReference type="InterPro" id="IPR015943">
    <property type="entry name" value="WD40/YVTN_repeat-like_dom_sf"/>
</dbReference>
<feature type="compositionally biased region" description="Low complexity" evidence="3">
    <location>
        <begin position="1"/>
        <end position="14"/>
    </location>
</feature>
<dbReference type="InterPro" id="IPR001680">
    <property type="entry name" value="WD40_rpt"/>
</dbReference>
<dbReference type="PANTHER" id="PTHR10971">
    <property type="entry name" value="MRNA EXPORT FACTOR AND BUB3"/>
    <property type="match status" value="1"/>
</dbReference>